<sequence length="95" mass="10877">MDELRRSLKWVPLYEIEERIRAEEARIREEAVRVAEEGGERRGKEEGVREGLREGRKEGERKKAVEIARAALAEGMEIGMVTRISGLSEGEVREL</sequence>
<evidence type="ECO:0000313" key="2">
    <source>
        <dbReference type="EMBL" id="VFK59760.1"/>
    </source>
</evidence>
<feature type="region of interest" description="Disordered" evidence="1">
    <location>
        <begin position="33"/>
        <end position="59"/>
    </location>
</feature>
<protein>
    <submittedName>
        <fullName evidence="2">Uncharacterized protein</fullName>
    </submittedName>
</protein>
<evidence type="ECO:0000256" key="1">
    <source>
        <dbReference type="SAM" id="MobiDB-lite"/>
    </source>
</evidence>
<reference evidence="2" key="1">
    <citation type="submission" date="2019-02" db="EMBL/GenBank/DDBJ databases">
        <authorList>
            <person name="Gruber-Vodicka R. H."/>
            <person name="Seah K. B. B."/>
        </authorList>
    </citation>
    <scope>NUCLEOTIDE SEQUENCE</scope>
    <source>
        <strain evidence="2">BECK_BY1</strain>
    </source>
</reference>
<dbReference type="AlphaFoldDB" id="A0A451A155"/>
<accession>A0A451A155</accession>
<dbReference type="EMBL" id="CAADFX010000108">
    <property type="protein sequence ID" value="VFK59760.1"/>
    <property type="molecule type" value="Genomic_DNA"/>
</dbReference>
<proteinExistence type="predicted"/>
<name>A0A451A155_9GAMM</name>
<organism evidence="2">
    <name type="scientific">Candidatus Kentrum sp. TUN</name>
    <dbReference type="NCBI Taxonomy" id="2126343"/>
    <lineage>
        <taxon>Bacteria</taxon>
        <taxon>Pseudomonadati</taxon>
        <taxon>Pseudomonadota</taxon>
        <taxon>Gammaproteobacteria</taxon>
        <taxon>Candidatus Kentrum</taxon>
    </lineage>
</organism>
<gene>
    <name evidence="2" type="ORF">BECKTUN1418D_GA0071000_11085</name>
</gene>